<dbReference type="EMBL" id="ML995496">
    <property type="protein sequence ID" value="KAF2138631.1"/>
    <property type="molecule type" value="Genomic_DNA"/>
</dbReference>
<proteinExistence type="predicted"/>
<sequence>MDRLLRLAPLATSSAFVMCSATQQFTMTSFFDPSVPPEGREVVFPRWLQSFANISLMSGSALVSTAVLCAANAAIGPGDGVDQPATKLWLAGLAFTLGHLYPLRWGMKLMGLRNDGYKKYSKPEIVEFLGTFCKVNIQRLLLVDLPGWCCVFAAVFSSLSQS</sequence>
<name>A0A6A6B750_9PEZI</name>
<dbReference type="AlphaFoldDB" id="A0A6A6B750"/>
<accession>A0A6A6B750</accession>
<reference evidence="1" key="1">
    <citation type="journal article" date="2020" name="Stud. Mycol.">
        <title>101 Dothideomycetes genomes: a test case for predicting lifestyles and emergence of pathogens.</title>
        <authorList>
            <person name="Haridas S."/>
            <person name="Albert R."/>
            <person name="Binder M."/>
            <person name="Bloem J."/>
            <person name="Labutti K."/>
            <person name="Salamov A."/>
            <person name="Andreopoulos B."/>
            <person name="Baker S."/>
            <person name="Barry K."/>
            <person name="Bills G."/>
            <person name="Bluhm B."/>
            <person name="Cannon C."/>
            <person name="Castanera R."/>
            <person name="Culley D."/>
            <person name="Daum C."/>
            <person name="Ezra D."/>
            <person name="Gonzalez J."/>
            <person name="Henrissat B."/>
            <person name="Kuo A."/>
            <person name="Liang C."/>
            <person name="Lipzen A."/>
            <person name="Lutzoni F."/>
            <person name="Magnuson J."/>
            <person name="Mondo S."/>
            <person name="Nolan M."/>
            <person name="Ohm R."/>
            <person name="Pangilinan J."/>
            <person name="Park H.-J."/>
            <person name="Ramirez L."/>
            <person name="Alfaro M."/>
            <person name="Sun H."/>
            <person name="Tritt A."/>
            <person name="Yoshinaga Y."/>
            <person name="Zwiers L.-H."/>
            <person name="Turgeon B."/>
            <person name="Goodwin S."/>
            <person name="Spatafora J."/>
            <person name="Crous P."/>
            <person name="Grigoriev I."/>
        </authorList>
    </citation>
    <scope>NUCLEOTIDE SEQUENCE</scope>
    <source>
        <strain evidence="1">CBS 121167</strain>
    </source>
</reference>
<dbReference type="RefSeq" id="XP_033394344.1">
    <property type="nucleotide sequence ID" value="XM_033544377.1"/>
</dbReference>
<dbReference type="GeneID" id="54301873"/>
<dbReference type="OrthoDB" id="1523883at2759"/>
<evidence type="ECO:0000313" key="1">
    <source>
        <dbReference type="EMBL" id="KAF2138631.1"/>
    </source>
</evidence>
<gene>
    <name evidence="1" type="ORF">K452DRAFT_321174</name>
</gene>
<keyword evidence="2" id="KW-1185">Reference proteome</keyword>
<evidence type="ECO:0000313" key="2">
    <source>
        <dbReference type="Proteomes" id="UP000799438"/>
    </source>
</evidence>
<dbReference type="Proteomes" id="UP000799438">
    <property type="component" value="Unassembled WGS sequence"/>
</dbReference>
<organism evidence="1 2">
    <name type="scientific">Aplosporella prunicola CBS 121167</name>
    <dbReference type="NCBI Taxonomy" id="1176127"/>
    <lineage>
        <taxon>Eukaryota</taxon>
        <taxon>Fungi</taxon>
        <taxon>Dikarya</taxon>
        <taxon>Ascomycota</taxon>
        <taxon>Pezizomycotina</taxon>
        <taxon>Dothideomycetes</taxon>
        <taxon>Dothideomycetes incertae sedis</taxon>
        <taxon>Botryosphaeriales</taxon>
        <taxon>Aplosporellaceae</taxon>
        <taxon>Aplosporella</taxon>
    </lineage>
</organism>
<protein>
    <submittedName>
        <fullName evidence="1">Uncharacterized protein</fullName>
    </submittedName>
</protein>